<dbReference type="AlphaFoldDB" id="A0A4R4Y4N9"/>
<name>A0A4R4Y4N9_9PSEU</name>
<sequence length="515" mass="56835">MRPVSDDASVFTFRMRQRAWDRAEWLPRSRLLVHVAGGGIAVLEQLSWGTEDGAQSAVGFSPDMAWCYGHRRTADGDVVEMRGELDGQRDYSEGADGARGYEFDTEVEDAGGGHPAGRLRLLIDDDGEAPLRWVAWRDRLGNAYSVALRSESPSGKADVTDLVAVVWTSAEHPDAGEVAANLAEGSTSKWFAPNNRASLEFQLPQPVAVDRYVLTSADDAPDRDPAAWTLFGSTDGNLWRTLDTRTGQSFADRHQSRTYRIPEPGSYDHYRLDITDNNGSPDLQLEAVRFFADGSGFVGYRQGAGHTPIAYRGTRIVRESTDVPTAPLPGKLPDRCMRRLEEFHPLPAEAELVSPSGTRLPRAVPPAALEILLNAASTPIVRTDFSDDQAWETAWRDITTPREYHGGDVVLDVTLVDRPEFEGWTGEELATLLPHTPQVRVLVADAVTLASPEHPVLVMEVAREQPRFFRATPNALVDVEIQLSIDNMGWEDFSDSVDPDGVFRDFYHGPDSPVT</sequence>
<dbReference type="EMBL" id="SMKW01000079">
    <property type="protein sequence ID" value="TDD39173.1"/>
    <property type="molecule type" value="Genomic_DNA"/>
</dbReference>
<dbReference type="InterPro" id="IPR008979">
    <property type="entry name" value="Galactose-bd-like_sf"/>
</dbReference>
<evidence type="ECO:0000259" key="2">
    <source>
        <dbReference type="Pfam" id="PF21962"/>
    </source>
</evidence>
<feature type="domain" description="OAA-family lectin sugar binding" evidence="1">
    <location>
        <begin position="285"/>
        <end position="315"/>
    </location>
</feature>
<reference evidence="3 4" key="1">
    <citation type="submission" date="2019-03" db="EMBL/GenBank/DDBJ databases">
        <title>Draft genome sequences of novel Actinobacteria.</title>
        <authorList>
            <person name="Sahin N."/>
            <person name="Ay H."/>
            <person name="Saygin H."/>
        </authorList>
    </citation>
    <scope>NUCLEOTIDE SEQUENCE [LARGE SCALE GENOMIC DNA]</scope>
    <source>
        <strain evidence="3 4">7K502</strain>
    </source>
</reference>
<protein>
    <submittedName>
        <fullName evidence="3">Discoidin domain-containing protein</fullName>
    </submittedName>
</protein>
<feature type="domain" description="OAA-family lectin sugar binding" evidence="1">
    <location>
        <begin position="14"/>
        <end position="85"/>
    </location>
</feature>
<evidence type="ECO:0000313" key="3">
    <source>
        <dbReference type="EMBL" id="TDD39173.1"/>
    </source>
</evidence>
<dbReference type="InterPro" id="IPR040964">
    <property type="entry name" value="SBD"/>
</dbReference>
<dbReference type="Proteomes" id="UP000294947">
    <property type="component" value="Unassembled WGS sequence"/>
</dbReference>
<comment type="caution">
    <text evidence="3">The sequence shown here is derived from an EMBL/GenBank/DDBJ whole genome shotgun (WGS) entry which is preliminary data.</text>
</comment>
<accession>A0A4R4Y4N9</accession>
<dbReference type="Pfam" id="PF17882">
    <property type="entry name" value="SBD"/>
    <property type="match status" value="2"/>
</dbReference>
<evidence type="ECO:0000313" key="4">
    <source>
        <dbReference type="Proteomes" id="UP000294947"/>
    </source>
</evidence>
<dbReference type="InterPro" id="IPR053832">
    <property type="entry name" value="DUF6924"/>
</dbReference>
<feature type="domain" description="DUF6924" evidence="2">
    <location>
        <begin position="378"/>
        <end position="506"/>
    </location>
</feature>
<dbReference type="Gene3D" id="2.60.120.260">
    <property type="entry name" value="Galactose-binding domain-like"/>
    <property type="match status" value="1"/>
</dbReference>
<organism evidence="3 4">
    <name type="scientific">Saccharopolyspora elongata</name>
    <dbReference type="NCBI Taxonomy" id="2530387"/>
    <lineage>
        <taxon>Bacteria</taxon>
        <taxon>Bacillati</taxon>
        <taxon>Actinomycetota</taxon>
        <taxon>Actinomycetes</taxon>
        <taxon>Pseudonocardiales</taxon>
        <taxon>Pseudonocardiaceae</taxon>
        <taxon>Saccharopolyspora</taxon>
    </lineage>
</organism>
<proteinExistence type="predicted"/>
<evidence type="ECO:0000259" key="1">
    <source>
        <dbReference type="Pfam" id="PF17882"/>
    </source>
</evidence>
<dbReference type="Pfam" id="PF21962">
    <property type="entry name" value="DUF6924"/>
    <property type="match status" value="1"/>
</dbReference>
<keyword evidence="4" id="KW-1185">Reference proteome</keyword>
<gene>
    <name evidence="3" type="ORF">E1288_37505</name>
</gene>
<dbReference type="SUPFAM" id="SSF49785">
    <property type="entry name" value="Galactose-binding domain-like"/>
    <property type="match status" value="1"/>
</dbReference>